<dbReference type="OMA" id="ATANDTM"/>
<evidence type="ECO:0000259" key="1">
    <source>
        <dbReference type="Pfam" id="PF08386"/>
    </source>
</evidence>
<evidence type="ECO:0000313" key="3">
    <source>
        <dbReference type="Proteomes" id="UP000053319"/>
    </source>
</evidence>
<sequence length="135" mass="14263">MCSDAADATANDTMQNVLKIIVSTSQNESHMYAAQWPATTFACSFWPGRAVERCTGPFNKTLANSILVIGNTYDPAIPFHGAKTVADGVGDQAALFRLDFIGHTSQTAPGGSSCLNDDILAYSTSSTVSITLELP</sequence>
<dbReference type="Pfam" id="PF08386">
    <property type="entry name" value="Abhydrolase_4"/>
    <property type="match status" value="1"/>
</dbReference>
<dbReference type="HOGENOM" id="CLU_1885700_0_0_1"/>
<organism evidence="2 3">
    <name type="scientific">Dichomitus squalens (strain LYAD-421)</name>
    <name type="common">Western red white-rot fungus</name>
    <dbReference type="NCBI Taxonomy" id="732165"/>
    <lineage>
        <taxon>Eukaryota</taxon>
        <taxon>Fungi</taxon>
        <taxon>Dikarya</taxon>
        <taxon>Basidiomycota</taxon>
        <taxon>Agaricomycotina</taxon>
        <taxon>Agaricomycetes</taxon>
        <taxon>Polyporales</taxon>
        <taxon>Polyporaceae</taxon>
        <taxon>Dichomitus</taxon>
    </lineage>
</organism>
<dbReference type="EMBL" id="JH719410">
    <property type="protein sequence ID" value="EJF61428.1"/>
    <property type="molecule type" value="Genomic_DNA"/>
</dbReference>
<reference evidence="2 3" key="1">
    <citation type="journal article" date="2012" name="Science">
        <title>The Paleozoic origin of enzymatic lignin decomposition reconstructed from 31 fungal genomes.</title>
        <authorList>
            <person name="Floudas D."/>
            <person name="Binder M."/>
            <person name="Riley R."/>
            <person name="Barry K."/>
            <person name="Blanchette R.A."/>
            <person name="Henrissat B."/>
            <person name="Martinez A.T."/>
            <person name="Otillar R."/>
            <person name="Spatafora J.W."/>
            <person name="Yadav J.S."/>
            <person name="Aerts A."/>
            <person name="Benoit I."/>
            <person name="Boyd A."/>
            <person name="Carlson A."/>
            <person name="Copeland A."/>
            <person name="Coutinho P.M."/>
            <person name="de Vries R.P."/>
            <person name="Ferreira P."/>
            <person name="Findley K."/>
            <person name="Foster B."/>
            <person name="Gaskell J."/>
            <person name="Glotzer D."/>
            <person name="Gorecki P."/>
            <person name="Heitman J."/>
            <person name="Hesse C."/>
            <person name="Hori C."/>
            <person name="Igarashi K."/>
            <person name="Jurgens J.A."/>
            <person name="Kallen N."/>
            <person name="Kersten P."/>
            <person name="Kohler A."/>
            <person name="Kuees U."/>
            <person name="Kumar T.K.A."/>
            <person name="Kuo A."/>
            <person name="LaButti K."/>
            <person name="Larrondo L.F."/>
            <person name="Lindquist E."/>
            <person name="Ling A."/>
            <person name="Lombard V."/>
            <person name="Lucas S."/>
            <person name="Lundell T."/>
            <person name="Martin R."/>
            <person name="McLaughlin D.J."/>
            <person name="Morgenstern I."/>
            <person name="Morin E."/>
            <person name="Murat C."/>
            <person name="Nagy L.G."/>
            <person name="Nolan M."/>
            <person name="Ohm R.A."/>
            <person name="Patyshakuliyeva A."/>
            <person name="Rokas A."/>
            <person name="Ruiz-Duenas F.J."/>
            <person name="Sabat G."/>
            <person name="Salamov A."/>
            <person name="Samejima M."/>
            <person name="Schmutz J."/>
            <person name="Slot J.C."/>
            <person name="St John F."/>
            <person name="Stenlid J."/>
            <person name="Sun H."/>
            <person name="Sun S."/>
            <person name="Syed K."/>
            <person name="Tsang A."/>
            <person name="Wiebenga A."/>
            <person name="Young D."/>
            <person name="Pisabarro A."/>
            <person name="Eastwood D.C."/>
            <person name="Martin F."/>
            <person name="Cullen D."/>
            <person name="Grigoriev I.V."/>
            <person name="Hibbett D.S."/>
        </authorList>
    </citation>
    <scope>NUCLEOTIDE SEQUENCE [LARGE SCALE GENOMIC DNA]</scope>
    <source>
        <strain evidence="2 3">LYAD-421 SS1</strain>
    </source>
</reference>
<protein>
    <recommendedName>
        <fullName evidence="1">Peptidase S33 tripeptidyl aminopeptidase-like C-terminal domain-containing protein</fullName>
    </recommendedName>
</protein>
<dbReference type="AlphaFoldDB" id="R7SZN5"/>
<proteinExistence type="predicted"/>
<dbReference type="KEGG" id="dsq:DICSQDRAFT_180706"/>
<dbReference type="RefSeq" id="XP_007365873.1">
    <property type="nucleotide sequence ID" value="XM_007365811.1"/>
</dbReference>
<feature type="domain" description="Peptidase S33 tripeptidyl aminopeptidase-like C-terminal" evidence="1">
    <location>
        <begin position="31"/>
        <end position="125"/>
    </location>
</feature>
<dbReference type="OrthoDB" id="2799812at2759"/>
<gene>
    <name evidence="2" type="ORF">DICSQDRAFT_180706</name>
</gene>
<dbReference type="Proteomes" id="UP000053319">
    <property type="component" value="Unassembled WGS sequence"/>
</dbReference>
<evidence type="ECO:0000313" key="2">
    <source>
        <dbReference type="EMBL" id="EJF61428.1"/>
    </source>
</evidence>
<name>R7SZN5_DICSQ</name>
<dbReference type="InterPro" id="IPR013595">
    <property type="entry name" value="Pept_S33_TAP-like_C"/>
</dbReference>
<accession>R7SZN5</accession>
<dbReference type="GeneID" id="18840914"/>